<accession>A0ABN7W4S3</accession>
<sequence length="129" mass="14143">AVGICVASAAVATPFVSVAAAPWLIGEGAVSSYLLGNKANKESSEREKLMMQNEHYKDANQEVDKQAQQNNQTKHLIDEIVSKLNGKIPFSLSSELFSSFSLPSLLITVFFFFALQKTPPIFSREMLCS</sequence>
<proteinExistence type="predicted"/>
<comment type="caution">
    <text evidence="4">The sequence shown here is derived from an EMBL/GenBank/DDBJ whole genome shotgun (WGS) entry which is preliminary data.</text>
</comment>
<feature type="non-terminal residue" evidence="4">
    <location>
        <position position="1"/>
    </location>
</feature>
<organism evidence="4 5">
    <name type="scientific">Gigaspora margarita</name>
    <dbReference type="NCBI Taxonomy" id="4874"/>
    <lineage>
        <taxon>Eukaryota</taxon>
        <taxon>Fungi</taxon>
        <taxon>Fungi incertae sedis</taxon>
        <taxon>Mucoromycota</taxon>
        <taxon>Glomeromycotina</taxon>
        <taxon>Glomeromycetes</taxon>
        <taxon>Diversisporales</taxon>
        <taxon>Gigasporaceae</taxon>
        <taxon>Gigaspora</taxon>
    </lineage>
</organism>
<keyword evidence="2" id="KW-0472">Membrane</keyword>
<evidence type="ECO:0000313" key="4">
    <source>
        <dbReference type="EMBL" id="CAG8815808.1"/>
    </source>
</evidence>
<dbReference type="Proteomes" id="UP000789901">
    <property type="component" value="Unassembled WGS sequence"/>
</dbReference>
<evidence type="ECO:0000256" key="2">
    <source>
        <dbReference type="SAM" id="Phobius"/>
    </source>
</evidence>
<keyword evidence="5" id="KW-1185">Reference proteome</keyword>
<keyword evidence="2" id="KW-1133">Transmembrane helix</keyword>
<keyword evidence="3" id="KW-0732">Signal</keyword>
<keyword evidence="1" id="KW-0175">Coiled coil</keyword>
<evidence type="ECO:0000256" key="3">
    <source>
        <dbReference type="SAM" id="SignalP"/>
    </source>
</evidence>
<feature type="signal peptide" evidence="3">
    <location>
        <begin position="1"/>
        <end position="20"/>
    </location>
</feature>
<feature type="coiled-coil region" evidence="1">
    <location>
        <begin position="46"/>
        <end position="76"/>
    </location>
</feature>
<gene>
    <name evidence="4" type="ORF">GMARGA_LOCUS26376</name>
</gene>
<keyword evidence="2" id="KW-0812">Transmembrane</keyword>
<evidence type="ECO:0000313" key="5">
    <source>
        <dbReference type="Proteomes" id="UP000789901"/>
    </source>
</evidence>
<protein>
    <submittedName>
        <fullName evidence="4">42378_t:CDS:1</fullName>
    </submittedName>
</protein>
<feature type="transmembrane region" description="Helical" evidence="2">
    <location>
        <begin position="96"/>
        <end position="115"/>
    </location>
</feature>
<name>A0ABN7W4S3_GIGMA</name>
<reference evidence="4 5" key="1">
    <citation type="submission" date="2021-06" db="EMBL/GenBank/DDBJ databases">
        <authorList>
            <person name="Kallberg Y."/>
            <person name="Tangrot J."/>
            <person name="Rosling A."/>
        </authorList>
    </citation>
    <scope>NUCLEOTIDE SEQUENCE [LARGE SCALE GENOMIC DNA]</scope>
    <source>
        <strain evidence="4 5">120-4 pot B 10/14</strain>
    </source>
</reference>
<evidence type="ECO:0000256" key="1">
    <source>
        <dbReference type="SAM" id="Coils"/>
    </source>
</evidence>
<feature type="chain" id="PRO_5046609897" evidence="3">
    <location>
        <begin position="21"/>
        <end position="129"/>
    </location>
</feature>
<dbReference type="EMBL" id="CAJVQB010030618">
    <property type="protein sequence ID" value="CAG8815808.1"/>
    <property type="molecule type" value="Genomic_DNA"/>
</dbReference>